<dbReference type="EMBL" id="LGRX02020381">
    <property type="protein sequence ID" value="KAK3257564.1"/>
    <property type="molecule type" value="Genomic_DNA"/>
</dbReference>
<dbReference type="PROSITE" id="PS50878">
    <property type="entry name" value="RT_POL"/>
    <property type="match status" value="1"/>
</dbReference>
<dbReference type="PANTHER" id="PTHR19446">
    <property type="entry name" value="REVERSE TRANSCRIPTASES"/>
    <property type="match status" value="1"/>
</dbReference>
<organism evidence="2 3">
    <name type="scientific">Cymbomonas tetramitiformis</name>
    <dbReference type="NCBI Taxonomy" id="36881"/>
    <lineage>
        <taxon>Eukaryota</taxon>
        <taxon>Viridiplantae</taxon>
        <taxon>Chlorophyta</taxon>
        <taxon>Pyramimonadophyceae</taxon>
        <taxon>Pyramimonadales</taxon>
        <taxon>Pyramimonadaceae</taxon>
        <taxon>Cymbomonas</taxon>
    </lineage>
</organism>
<evidence type="ECO:0000313" key="2">
    <source>
        <dbReference type="EMBL" id="KAK3257564.1"/>
    </source>
</evidence>
<comment type="caution">
    <text evidence="2">The sequence shown here is derived from an EMBL/GenBank/DDBJ whole genome shotgun (WGS) entry which is preliminary data.</text>
</comment>
<proteinExistence type="predicted"/>
<evidence type="ECO:0000259" key="1">
    <source>
        <dbReference type="PROSITE" id="PS50878"/>
    </source>
</evidence>
<dbReference type="Proteomes" id="UP001190700">
    <property type="component" value="Unassembled WGS sequence"/>
</dbReference>
<dbReference type="InterPro" id="IPR000477">
    <property type="entry name" value="RT_dom"/>
</dbReference>
<keyword evidence="3" id="KW-1185">Reference proteome</keyword>
<evidence type="ECO:0000313" key="3">
    <source>
        <dbReference type="Proteomes" id="UP001190700"/>
    </source>
</evidence>
<accession>A0AAE0FDE4</accession>
<sequence length="344" mass="38850">MEAKSVIKDYKAETWDKFVQTFRRAEATAEAFSGHMAHSDPCCFEHPRTAQLAEEMAWVAEGGPDRMKPGQRPRVSELGTRLTIELYRQIVKQLPNGKAAGPDAVPNEILKAMPEEFHESLMRAMWKAGITPDTWKLDTFIYLHKKGDTPVLSNYRPIGLLRTILKLCTSLITELLSTFCEVNSIHSQEQMGSRRCRSTINQLLRLQHAIEDSKLSHSQLHVLYVDFENAYGSVEHDKLQHTMTYLGIPEDAVKVVADLYGGETLGSPFKMASKIEHHTFEPLIHHFTDKDRQIRTSFAAYVDDLALVTETAAQLATHVRKLELYSNWSGLRVNKAKCAGLKSG</sequence>
<dbReference type="Pfam" id="PF00078">
    <property type="entry name" value="RVT_1"/>
    <property type="match status" value="1"/>
</dbReference>
<gene>
    <name evidence="2" type="ORF">CYMTET_33356</name>
</gene>
<protein>
    <recommendedName>
        <fullName evidence="1">Reverse transcriptase domain-containing protein</fullName>
    </recommendedName>
</protein>
<feature type="domain" description="Reverse transcriptase" evidence="1">
    <location>
        <begin position="124"/>
        <end position="344"/>
    </location>
</feature>
<name>A0AAE0FDE4_9CHLO</name>
<reference evidence="2 3" key="1">
    <citation type="journal article" date="2015" name="Genome Biol. Evol.">
        <title>Comparative Genomics of a Bacterivorous Green Alga Reveals Evolutionary Causalities and Consequences of Phago-Mixotrophic Mode of Nutrition.</title>
        <authorList>
            <person name="Burns J.A."/>
            <person name="Paasch A."/>
            <person name="Narechania A."/>
            <person name="Kim E."/>
        </authorList>
    </citation>
    <scope>NUCLEOTIDE SEQUENCE [LARGE SCALE GENOMIC DNA]</scope>
    <source>
        <strain evidence="2 3">PLY_AMNH</strain>
    </source>
</reference>
<dbReference type="AlphaFoldDB" id="A0AAE0FDE4"/>
<dbReference type="CDD" id="cd01650">
    <property type="entry name" value="RT_nLTR_like"/>
    <property type="match status" value="1"/>
</dbReference>